<keyword evidence="5" id="KW-1185">Reference proteome</keyword>
<evidence type="ECO:0000256" key="2">
    <source>
        <dbReference type="ARBA" id="ARBA00038350"/>
    </source>
</evidence>
<sequence>MASSPRKPRVLVGVSGSVATVKVPELTVRLAEFAEVKIVVTKSADFFLQRAKEYHPSHWDKFEAIRESVPVLRDADEWICWDMVGDPVVHIELKDWADLIVVTPLSANTLAKLANGMSDNLLTSVCRAWMMSKPFLYAPAMNTDMWDHPMTARHLRILDELRYEMIEPVEKKLACGVIG</sequence>
<dbReference type="Pfam" id="PF02441">
    <property type="entry name" value="Flavoprotein"/>
    <property type="match status" value="1"/>
</dbReference>
<dbReference type="PANTHER" id="PTHR14359">
    <property type="entry name" value="HOMO-OLIGOMERIC FLAVIN CONTAINING CYS DECARBOXYLASE FAMILY"/>
    <property type="match status" value="1"/>
</dbReference>
<dbReference type="GO" id="GO:0004633">
    <property type="term" value="F:phosphopantothenoylcysteine decarboxylase activity"/>
    <property type="evidence" value="ECO:0007669"/>
    <property type="project" value="TreeGrafter"/>
</dbReference>
<dbReference type="OrthoDB" id="1532798at2759"/>
<reference evidence="4" key="1">
    <citation type="submission" date="2019-03" db="EMBL/GenBank/DDBJ databases">
        <title>Long read genome sequence of the mycoparasitic Pythium oligandrum ATCC 38472 isolated from sugarbeet rhizosphere.</title>
        <authorList>
            <person name="Gaulin E."/>
        </authorList>
    </citation>
    <scope>NUCLEOTIDE SEQUENCE</scope>
    <source>
        <strain evidence="4">ATCC 38472_TT</strain>
    </source>
</reference>
<gene>
    <name evidence="4" type="ORF">Poli38472_013828</name>
</gene>
<dbReference type="SUPFAM" id="SSF52507">
    <property type="entry name" value="Homo-oligomeric flavin-containing Cys decarboxylases, HFCD"/>
    <property type="match status" value="1"/>
</dbReference>
<comment type="caution">
    <text evidence="4">The sequence shown here is derived from an EMBL/GenBank/DDBJ whole genome shotgun (WGS) entry which is preliminary data.</text>
</comment>
<feature type="domain" description="Flavoprotein" evidence="3">
    <location>
        <begin position="9"/>
        <end position="158"/>
    </location>
</feature>
<protein>
    <recommendedName>
        <fullName evidence="3">Flavoprotein domain-containing protein</fullName>
    </recommendedName>
</protein>
<dbReference type="GO" id="GO:0015937">
    <property type="term" value="P:coenzyme A biosynthetic process"/>
    <property type="evidence" value="ECO:0007669"/>
    <property type="project" value="UniProtKB-KW"/>
</dbReference>
<dbReference type="PANTHER" id="PTHR14359:SF6">
    <property type="entry name" value="PHOSPHOPANTOTHENOYLCYSTEINE DECARBOXYLASE"/>
    <property type="match status" value="1"/>
</dbReference>
<dbReference type="GO" id="GO:0071513">
    <property type="term" value="C:phosphopantothenoylcysteine decarboxylase complex"/>
    <property type="evidence" value="ECO:0007669"/>
    <property type="project" value="TreeGrafter"/>
</dbReference>
<name>A0A8K1FAH4_PYTOL</name>
<evidence type="ECO:0000313" key="5">
    <source>
        <dbReference type="Proteomes" id="UP000794436"/>
    </source>
</evidence>
<organism evidence="4 5">
    <name type="scientific">Pythium oligandrum</name>
    <name type="common">Mycoparasitic fungus</name>
    <dbReference type="NCBI Taxonomy" id="41045"/>
    <lineage>
        <taxon>Eukaryota</taxon>
        <taxon>Sar</taxon>
        <taxon>Stramenopiles</taxon>
        <taxon>Oomycota</taxon>
        <taxon>Peronosporomycetes</taxon>
        <taxon>Pythiales</taxon>
        <taxon>Pythiaceae</taxon>
        <taxon>Pythium</taxon>
    </lineage>
</organism>
<evidence type="ECO:0000313" key="4">
    <source>
        <dbReference type="EMBL" id="TMW55066.1"/>
    </source>
</evidence>
<dbReference type="InterPro" id="IPR036551">
    <property type="entry name" value="Flavin_trans-like"/>
</dbReference>
<proteinExistence type="inferred from homology"/>
<accession>A0A8K1FAH4</accession>
<dbReference type="Gene3D" id="3.40.50.1950">
    <property type="entry name" value="Flavin prenyltransferase-like"/>
    <property type="match status" value="1"/>
</dbReference>
<dbReference type="Proteomes" id="UP000794436">
    <property type="component" value="Unassembled WGS sequence"/>
</dbReference>
<comment type="similarity">
    <text evidence="2">Belongs to the HFCD (homooligomeric flavin containing Cys decarboxylase) superfamily.</text>
</comment>
<dbReference type="AlphaFoldDB" id="A0A8K1FAH4"/>
<dbReference type="InterPro" id="IPR003382">
    <property type="entry name" value="Flavoprotein"/>
</dbReference>
<keyword evidence="1" id="KW-0173">Coenzyme A biosynthesis</keyword>
<dbReference type="EMBL" id="SPLM01000149">
    <property type="protein sequence ID" value="TMW55066.1"/>
    <property type="molecule type" value="Genomic_DNA"/>
</dbReference>
<evidence type="ECO:0000259" key="3">
    <source>
        <dbReference type="Pfam" id="PF02441"/>
    </source>
</evidence>
<dbReference type="GO" id="GO:0010181">
    <property type="term" value="F:FMN binding"/>
    <property type="evidence" value="ECO:0007669"/>
    <property type="project" value="TreeGrafter"/>
</dbReference>
<evidence type="ECO:0000256" key="1">
    <source>
        <dbReference type="ARBA" id="ARBA00022993"/>
    </source>
</evidence>